<accession>A0A0J7KDQ4</accession>
<feature type="region of interest" description="Disordered" evidence="1">
    <location>
        <begin position="54"/>
        <end position="81"/>
    </location>
</feature>
<organism evidence="2 3">
    <name type="scientific">Lasius niger</name>
    <name type="common">Black garden ant</name>
    <dbReference type="NCBI Taxonomy" id="67767"/>
    <lineage>
        <taxon>Eukaryota</taxon>
        <taxon>Metazoa</taxon>
        <taxon>Ecdysozoa</taxon>
        <taxon>Arthropoda</taxon>
        <taxon>Hexapoda</taxon>
        <taxon>Insecta</taxon>
        <taxon>Pterygota</taxon>
        <taxon>Neoptera</taxon>
        <taxon>Endopterygota</taxon>
        <taxon>Hymenoptera</taxon>
        <taxon>Apocrita</taxon>
        <taxon>Aculeata</taxon>
        <taxon>Formicoidea</taxon>
        <taxon>Formicidae</taxon>
        <taxon>Formicinae</taxon>
        <taxon>Lasius</taxon>
        <taxon>Lasius</taxon>
    </lineage>
</organism>
<protein>
    <submittedName>
        <fullName evidence="2">Uncharacterized protein</fullName>
    </submittedName>
</protein>
<dbReference type="OrthoDB" id="10635644at2759"/>
<evidence type="ECO:0000313" key="2">
    <source>
        <dbReference type="EMBL" id="KMQ88331.1"/>
    </source>
</evidence>
<dbReference type="Proteomes" id="UP000036403">
    <property type="component" value="Unassembled WGS sequence"/>
</dbReference>
<dbReference type="EMBL" id="LBMM01009175">
    <property type="protein sequence ID" value="KMQ88331.1"/>
    <property type="molecule type" value="Genomic_DNA"/>
</dbReference>
<sequence>MSISGTSVECVREKLNQLSLPGLKSEAGKYGIALPTKDSGRWIDAIIDHLLRHDPLETSHGEQSTEAVGEANTPRSSAAGNSAPEIFLFDTGSQPIPSDKTLPQHYTLLMEQMRLQREQMSQQKDILQQMVQQQAFMQ</sequence>
<gene>
    <name evidence="2" type="ORF">RF55_12210</name>
</gene>
<dbReference type="AlphaFoldDB" id="A0A0J7KDQ4"/>
<name>A0A0J7KDQ4_LASNI</name>
<comment type="caution">
    <text evidence="2">The sequence shown here is derived from an EMBL/GenBank/DDBJ whole genome shotgun (WGS) entry which is preliminary data.</text>
</comment>
<keyword evidence="3" id="KW-1185">Reference proteome</keyword>
<dbReference type="PaxDb" id="67767-A0A0J7KDQ4"/>
<reference evidence="2 3" key="1">
    <citation type="submission" date="2015-04" db="EMBL/GenBank/DDBJ databases">
        <title>Lasius niger genome sequencing.</title>
        <authorList>
            <person name="Konorov E.A."/>
            <person name="Nikitin M.A."/>
            <person name="Kirill M.V."/>
            <person name="Chang P."/>
        </authorList>
    </citation>
    <scope>NUCLEOTIDE SEQUENCE [LARGE SCALE GENOMIC DNA]</scope>
    <source>
        <tissue evidence="2">Whole</tissue>
    </source>
</reference>
<proteinExistence type="predicted"/>
<evidence type="ECO:0000313" key="3">
    <source>
        <dbReference type="Proteomes" id="UP000036403"/>
    </source>
</evidence>
<evidence type="ECO:0000256" key="1">
    <source>
        <dbReference type="SAM" id="MobiDB-lite"/>
    </source>
</evidence>